<dbReference type="Proteomes" id="UP001307849">
    <property type="component" value="Unassembled WGS sequence"/>
</dbReference>
<proteinExistence type="predicted"/>
<protein>
    <recommendedName>
        <fullName evidence="2">HNH nuclease domain-containing protein</fullName>
    </recommendedName>
</protein>
<reference evidence="3 4" key="1">
    <citation type="submission" date="2019-10" db="EMBL/GenBank/DDBJ databases">
        <authorList>
            <person name="Palmer J.M."/>
        </authorList>
    </citation>
    <scope>NUCLEOTIDE SEQUENCE [LARGE SCALE GENOMIC DNA]</scope>
    <source>
        <strain evidence="3 4">TWF506</strain>
    </source>
</reference>
<keyword evidence="4" id="KW-1185">Reference proteome</keyword>
<evidence type="ECO:0000259" key="2">
    <source>
        <dbReference type="Pfam" id="PF13391"/>
    </source>
</evidence>
<dbReference type="EMBL" id="JAVHJM010000002">
    <property type="protein sequence ID" value="KAK6517850.1"/>
    <property type="molecule type" value="Genomic_DNA"/>
</dbReference>
<accession>A0AAN8NB09</accession>
<feature type="domain" description="HNH nuclease" evidence="2">
    <location>
        <begin position="230"/>
        <end position="315"/>
    </location>
</feature>
<comment type="caution">
    <text evidence="3">The sequence shown here is derived from an EMBL/GenBank/DDBJ whole genome shotgun (WGS) entry which is preliminary data.</text>
</comment>
<evidence type="ECO:0000313" key="4">
    <source>
        <dbReference type="Proteomes" id="UP001307849"/>
    </source>
</evidence>
<evidence type="ECO:0000313" key="3">
    <source>
        <dbReference type="EMBL" id="KAK6517850.1"/>
    </source>
</evidence>
<dbReference type="Pfam" id="PF13391">
    <property type="entry name" value="HNH_2"/>
    <property type="match status" value="1"/>
</dbReference>
<feature type="region of interest" description="Disordered" evidence="1">
    <location>
        <begin position="1"/>
        <end position="23"/>
    </location>
</feature>
<evidence type="ECO:0000256" key="1">
    <source>
        <dbReference type="SAM" id="MobiDB-lite"/>
    </source>
</evidence>
<name>A0AAN8NB09_9PEZI</name>
<dbReference type="AlphaFoldDB" id="A0AAN8NB09"/>
<gene>
    <name evidence="3" type="ORF">TWF506_005026</name>
</gene>
<dbReference type="InterPro" id="IPR003615">
    <property type="entry name" value="HNH_nuc"/>
</dbReference>
<sequence>MASTIAPADENSPTTSTPQRPPNTKILPYVAKLFQDLKETDANIKISSISGFYQEYEQGPDLLIGEDFSDKIRAIVDSILKKYNDEINAGPDPIGGKYNRSKLFECLLKESTVKGERIFAFSIFMGIAIPTVFGEDGIRDLGDIVTAVEEYIRRVGESLEVVWDSLNGLADSLVMQLIVPVYRTSGTYTPTNTSGFQDGDGDILPGMTGVEVAKYREFALSVLARDNYTCTFTGVYDTDAETGTTSSAYKVAHIIPWGLGWDFTRYKEARNRITWNLLDIFDAGDAGRLSDSLAKDLDDISNGLTLSREVHRRFEGLQLWLDLRKETDTEYIYTAGGETRGIFGPGVMPHDRKVTVKKGEGCPDQRLISLHARLSRVALISGAIHVAREFTGRGATAYLEHGPDHRSVHPKALELKLLSINEPEDSNKNSPL</sequence>
<organism evidence="3 4">
    <name type="scientific">Arthrobotrys conoides</name>
    <dbReference type="NCBI Taxonomy" id="74498"/>
    <lineage>
        <taxon>Eukaryota</taxon>
        <taxon>Fungi</taxon>
        <taxon>Dikarya</taxon>
        <taxon>Ascomycota</taxon>
        <taxon>Pezizomycotina</taxon>
        <taxon>Orbiliomycetes</taxon>
        <taxon>Orbiliales</taxon>
        <taxon>Orbiliaceae</taxon>
        <taxon>Arthrobotrys</taxon>
    </lineage>
</organism>